<feature type="compositionally biased region" description="Polar residues" evidence="1">
    <location>
        <begin position="274"/>
        <end position="285"/>
    </location>
</feature>
<sequence length="444" mass="50046">MGSRSRSKLPVRDPRSSKSPTHQKKNFHARVQKDLNSVGQSKTENQNPNVHRLKDPLTPLHRLRRFKKIRDRNIGKGNKSVKRKMSVDVENEDTQENKKIKEDVKNINNGVKEKIEKMTNGESQSEENVGNNKVDQDEAVEKIGDVNGENDINTQKQVITEKVEIERKEIEISLTNDINEIVSDAVIQECIGDKESAAKDEEEEKDTVRSEINDARKEEPTESPVRVLRRSIRGKADVNVVEAASSKSQPSASKRSDSQETTQRKTKRGESRDSTPTAVAISTETVRLIKSPSEGRRSLWQQRSSAYKKRKYDDFTNDGCSQKKKLALSQSKALSSPSILSPGWQFIKSPFTRFWSPRDTPPPGHTPYKTPFPATPYSRNTNIEDSMAVNFDDKSLYGHLNDLELEETNTVAGISLQSSSPTAPNSNWSCTIIWALLPTTDKFL</sequence>
<dbReference type="Proteomes" id="UP000015103">
    <property type="component" value="Unassembled WGS sequence"/>
</dbReference>
<feature type="region of interest" description="Disordered" evidence="1">
    <location>
        <begin position="116"/>
        <end position="136"/>
    </location>
</feature>
<feature type="region of interest" description="Disordered" evidence="1">
    <location>
        <begin position="1"/>
        <end position="103"/>
    </location>
</feature>
<dbReference type="EMBL" id="ACPB03007651">
    <property type="status" value="NOT_ANNOTATED_CDS"/>
    <property type="molecule type" value="Genomic_DNA"/>
</dbReference>
<evidence type="ECO:0000313" key="2">
    <source>
        <dbReference type="EnsemblMetazoa" id="RPRC005530-PA"/>
    </source>
</evidence>
<feature type="compositionally biased region" description="Basic residues" evidence="1">
    <location>
        <begin position="61"/>
        <end position="70"/>
    </location>
</feature>
<feature type="compositionally biased region" description="Low complexity" evidence="1">
    <location>
        <begin position="243"/>
        <end position="253"/>
    </location>
</feature>
<keyword evidence="3" id="KW-1185">Reference proteome</keyword>
<feature type="compositionally biased region" description="Basic residues" evidence="1">
    <location>
        <begin position="21"/>
        <end position="30"/>
    </location>
</feature>
<evidence type="ECO:0000313" key="3">
    <source>
        <dbReference type="Proteomes" id="UP000015103"/>
    </source>
</evidence>
<dbReference type="InParanoid" id="T1HNA6"/>
<dbReference type="VEuPathDB" id="VectorBase:RPRC005530"/>
<dbReference type="EnsemblMetazoa" id="RPRC005530-RA">
    <property type="protein sequence ID" value="RPRC005530-PA"/>
    <property type="gene ID" value="RPRC005530"/>
</dbReference>
<feature type="compositionally biased region" description="Basic and acidic residues" evidence="1">
    <location>
        <begin position="206"/>
        <end position="220"/>
    </location>
</feature>
<name>T1HNA6_RHOPR</name>
<feature type="compositionally biased region" description="Polar residues" evidence="1">
    <location>
        <begin position="34"/>
        <end position="49"/>
    </location>
</feature>
<proteinExistence type="predicted"/>
<evidence type="ECO:0000256" key="1">
    <source>
        <dbReference type="SAM" id="MobiDB-lite"/>
    </source>
</evidence>
<protein>
    <submittedName>
        <fullName evidence="2">Uncharacterized protein</fullName>
    </submittedName>
</protein>
<accession>T1HNA6</accession>
<dbReference type="HOGENOM" id="CLU_617252_0_0_1"/>
<dbReference type="AlphaFoldDB" id="T1HNA6"/>
<organism evidence="2 3">
    <name type="scientific">Rhodnius prolixus</name>
    <name type="common">Triatomid bug</name>
    <dbReference type="NCBI Taxonomy" id="13249"/>
    <lineage>
        <taxon>Eukaryota</taxon>
        <taxon>Metazoa</taxon>
        <taxon>Ecdysozoa</taxon>
        <taxon>Arthropoda</taxon>
        <taxon>Hexapoda</taxon>
        <taxon>Insecta</taxon>
        <taxon>Pterygota</taxon>
        <taxon>Neoptera</taxon>
        <taxon>Paraneoptera</taxon>
        <taxon>Hemiptera</taxon>
        <taxon>Heteroptera</taxon>
        <taxon>Panheteroptera</taxon>
        <taxon>Cimicomorpha</taxon>
        <taxon>Reduviidae</taxon>
        <taxon>Triatominae</taxon>
        <taxon>Rhodnius</taxon>
    </lineage>
</organism>
<feature type="region of interest" description="Disordered" evidence="1">
    <location>
        <begin position="193"/>
        <end position="303"/>
    </location>
</feature>
<reference evidence="2" key="1">
    <citation type="submission" date="2015-05" db="UniProtKB">
        <authorList>
            <consortium name="EnsemblMetazoa"/>
        </authorList>
    </citation>
    <scope>IDENTIFICATION</scope>
</reference>
<feature type="compositionally biased region" description="Polar residues" evidence="1">
    <location>
        <begin position="120"/>
        <end position="133"/>
    </location>
</feature>